<organism evidence="1 2">
    <name type="scientific">Vigna mungo</name>
    <name type="common">Black gram</name>
    <name type="synonym">Phaseolus mungo</name>
    <dbReference type="NCBI Taxonomy" id="3915"/>
    <lineage>
        <taxon>Eukaryota</taxon>
        <taxon>Viridiplantae</taxon>
        <taxon>Streptophyta</taxon>
        <taxon>Embryophyta</taxon>
        <taxon>Tracheophyta</taxon>
        <taxon>Spermatophyta</taxon>
        <taxon>Magnoliopsida</taxon>
        <taxon>eudicotyledons</taxon>
        <taxon>Gunneridae</taxon>
        <taxon>Pentapetalae</taxon>
        <taxon>rosids</taxon>
        <taxon>fabids</taxon>
        <taxon>Fabales</taxon>
        <taxon>Fabaceae</taxon>
        <taxon>Papilionoideae</taxon>
        <taxon>50 kb inversion clade</taxon>
        <taxon>NPAAA clade</taxon>
        <taxon>indigoferoid/millettioid clade</taxon>
        <taxon>Phaseoleae</taxon>
        <taxon>Vigna</taxon>
    </lineage>
</organism>
<proteinExistence type="predicted"/>
<keyword evidence="2" id="KW-1185">Reference proteome</keyword>
<evidence type="ECO:0000313" key="2">
    <source>
        <dbReference type="Proteomes" id="UP001374535"/>
    </source>
</evidence>
<name>A0AAQ3P1U4_VIGMU</name>
<reference evidence="1 2" key="1">
    <citation type="journal article" date="2023" name="Life. Sci Alliance">
        <title>Evolutionary insights into 3D genome organization and epigenetic landscape of Vigna mungo.</title>
        <authorList>
            <person name="Junaid A."/>
            <person name="Singh B."/>
            <person name="Bhatia S."/>
        </authorList>
    </citation>
    <scope>NUCLEOTIDE SEQUENCE [LARGE SCALE GENOMIC DNA]</scope>
    <source>
        <strain evidence="1">Urdbean</strain>
    </source>
</reference>
<dbReference type="EMBL" id="CP144699">
    <property type="protein sequence ID" value="WVZ19330.1"/>
    <property type="molecule type" value="Genomic_DNA"/>
</dbReference>
<dbReference type="AlphaFoldDB" id="A0AAQ3P1U4"/>
<dbReference type="Proteomes" id="UP001374535">
    <property type="component" value="Chromosome 2"/>
</dbReference>
<gene>
    <name evidence="1" type="ORF">V8G54_006652</name>
</gene>
<protein>
    <submittedName>
        <fullName evidence="1">Uncharacterized protein</fullName>
    </submittedName>
</protein>
<sequence length="193" mass="22155">MPILTSRDWRWKHNPSCISRLPNIFQMNPPSHLLDHNRRKPLRPELLMNTQEIDLSHLHNLLINSDPCWYATNESNQLLRGLGTHTNVPTPVIPRNAQRPPEKLLGIVEPEHVFIILNIVILQQNINLITGFRRVHVTCGPFISTRKVIRLLLNLRQRCGGLNGAFSQTCVPNILVLSNRLCFPELMPLTKSH</sequence>
<evidence type="ECO:0000313" key="1">
    <source>
        <dbReference type="EMBL" id="WVZ19330.1"/>
    </source>
</evidence>
<accession>A0AAQ3P1U4</accession>